<dbReference type="AlphaFoldDB" id="Q097P6"/>
<evidence type="ECO:0000313" key="2">
    <source>
        <dbReference type="EMBL" id="EAU67928.1"/>
    </source>
</evidence>
<organism evidence="2 4">
    <name type="scientific">Stigmatella aurantiaca (strain DW4/3-1)</name>
    <dbReference type="NCBI Taxonomy" id="378806"/>
    <lineage>
        <taxon>Bacteria</taxon>
        <taxon>Pseudomonadati</taxon>
        <taxon>Myxococcota</taxon>
        <taxon>Myxococcia</taxon>
        <taxon>Myxococcales</taxon>
        <taxon>Cystobacterineae</taxon>
        <taxon>Archangiaceae</taxon>
        <taxon>Stigmatella</taxon>
    </lineage>
</organism>
<dbReference type="KEGG" id="sur:STAUR_8028"/>
<accession>Q097P6</accession>
<dbReference type="OrthoDB" id="288532at2"/>
<sequence length="255" mass="30448">MILTSDFVYIHQPKTGGTFVTKVLERLYPSGDSPPGKRGRLINTHKHGACSEVPEEWRGKPLLTTLRNPYDRYVSQYRFAWWKRYPDMYCGEDEMRAMFPHYPELSFGEFLLLANTKFVNRHQRQETGFRNEHFPEERRLGWHTEQFVRFYCRQPREVFRAIDEAYIAEGRLRQDLFPVRFTFSESLNGELHAFLREVGHAPEDIAFILDAAKIYPEEGGRAPEDRWESYYTPELKHLVRTRERLLFELFPQYDV</sequence>
<reference evidence="2 4" key="1">
    <citation type="submission" date="2006-04" db="EMBL/GenBank/DDBJ databases">
        <authorList>
            <person name="Nierman W.C."/>
        </authorList>
    </citation>
    <scope>NUCLEOTIDE SEQUENCE [LARGE SCALE GENOMIC DNA]</scope>
    <source>
        <strain evidence="2 4">DW4/3-1</strain>
    </source>
</reference>
<keyword evidence="3" id="KW-1185">Reference proteome</keyword>
<dbReference type="Proteomes" id="UP000032702">
    <property type="component" value="Unassembled WGS sequence"/>
</dbReference>
<gene>
    <name evidence="1" type="ordered locus">STAUR_8028</name>
    <name evidence="2" type="ORF">STIAU_3383</name>
</gene>
<dbReference type="EMBL" id="CP002271">
    <property type="protein sequence ID" value="ADO75783.1"/>
    <property type="molecule type" value="Genomic_DNA"/>
</dbReference>
<reference evidence="1 3" key="2">
    <citation type="journal article" date="2011" name="Mol. Biol. Evol.">
        <title>Comparative genomic analysis of fruiting body formation in Myxococcales.</title>
        <authorList>
            <person name="Huntley S."/>
            <person name="Hamann N."/>
            <person name="Wegener-Feldbrugge S."/>
            <person name="Treuner-Lange A."/>
            <person name="Kube M."/>
            <person name="Reinhardt R."/>
            <person name="Klages S."/>
            <person name="Muller R."/>
            <person name="Ronning C.M."/>
            <person name="Nierman W.C."/>
            <person name="Sogaard-Andersen L."/>
        </authorList>
    </citation>
    <scope>NUCLEOTIDE SEQUENCE [LARGE SCALE GENOMIC DNA]</scope>
    <source>
        <strain evidence="1 3">DW4/3-1</strain>
    </source>
</reference>
<dbReference type="InterPro" id="IPR027417">
    <property type="entry name" value="P-loop_NTPase"/>
</dbReference>
<proteinExistence type="predicted"/>
<dbReference type="Gene3D" id="3.40.50.300">
    <property type="entry name" value="P-loop containing nucleotide triphosphate hydrolases"/>
    <property type="match status" value="1"/>
</dbReference>
<name>Q097P6_STIAD</name>
<dbReference type="RefSeq" id="WP_002612493.1">
    <property type="nucleotide sequence ID" value="NC_014623.1"/>
</dbReference>
<dbReference type="EMBL" id="AAMD01000024">
    <property type="protein sequence ID" value="EAU67928.1"/>
    <property type="molecule type" value="Genomic_DNA"/>
</dbReference>
<dbReference type="STRING" id="378806.STAUR_8028"/>
<dbReference type="eggNOG" id="ENOG5033HVS">
    <property type="taxonomic scope" value="Bacteria"/>
</dbReference>
<dbReference type="SUPFAM" id="SSF52540">
    <property type="entry name" value="P-loop containing nucleoside triphosphate hydrolases"/>
    <property type="match status" value="1"/>
</dbReference>
<dbReference type="HOGENOM" id="CLU_939322_0_0_7"/>
<evidence type="ECO:0008006" key="5">
    <source>
        <dbReference type="Google" id="ProtNLM"/>
    </source>
</evidence>
<protein>
    <recommendedName>
        <fullName evidence="5">Sulfotransferase family protein</fullName>
    </recommendedName>
</protein>
<evidence type="ECO:0000313" key="1">
    <source>
        <dbReference type="EMBL" id="ADO75783.1"/>
    </source>
</evidence>
<evidence type="ECO:0000313" key="3">
    <source>
        <dbReference type="Proteomes" id="UP000001351"/>
    </source>
</evidence>
<evidence type="ECO:0000313" key="4">
    <source>
        <dbReference type="Proteomes" id="UP000032702"/>
    </source>
</evidence>
<dbReference type="Proteomes" id="UP000001351">
    <property type="component" value="Chromosome"/>
</dbReference>